<evidence type="ECO:0008006" key="2">
    <source>
        <dbReference type="Google" id="ProtNLM"/>
    </source>
</evidence>
<accession>X1F3C3</accession>
<gene>
    <name evidence="1" type="ORF">S03H2_20728</name>
</gene>
<dbReference type="EMBL" id="BARU01010958">
    <property type="protein sequence ID" value="GAH39432.1"/>
    <property type="molecule type" value="Genomic_DNA"/>
</dbReference>
<sequence>MARNKLEVCLQKIKQGIIPYWLYGLTQEAKLYVVALLSKELKVPFLLVLPSESEAENTYQDLLPLLPSDGKISLFPS</sequence>
<dbReference type="SUPFAM" id="SSF52540">
    <property type="entry name" value="P-loop containing nucleoside triphosphate hydrolases"/>
    <property type="match status" value="1"/>
</dbReference>
<dbReference type="InterPro" id="IPR027417">
    <property type="entry name" value="P-loop_NTPase"/>
</dbReference>
<comment type="caution">
    <text evidence="1">The sequence shown here is derived from an EMBL/GenBank/DDBJ whole genome shotgun (WGS) entry which is preliminary data.</text>
</comment>
<dbReference type="AlphaFoldDB" id="X1F3C3"/>
<reference evidence="1" key="1">
    <citation type="journal article" date="2014" name="Front. Microbiol.">
        <title>High frequency of phylogenetically diverse reductive dehalogenase-homologous genes in deep subseafloor sedimentary metagenomes.</title>
        <authorList>
            <person name="Kawai M."/>
            <person name="Futagami T."/>
            <person name="Toyoda A."/>
            <person name="Takaki Y."/>
            <person name="Nishi S."/>
            <person name="Hori S."/>
            <person name="Arai W."/>
            <person name="Tsubouchi T."/>
            <person name="Morono Y."/>
            <person name="Uchiyama I."/>
            <person name="Ito T."/>
            <person name="Fujiyama A."/>
            <person name="Inagaki F."/>
            <person name="Takami H."/>
        </authorList>
    </citation>
    <scope>NUCLEOTIDE SEQUENCE</scope>
    <source>
        <strain evidence="1">Expedition CK06-06</strain>
    </source>
</reference>
<feature type="non-terminal residue" evidence="1">
    <location>
        <position position="77"/>
    </location>
</feature>
<protein>
    <recommendedName>
        <fullName evidence="2">Transcription-repair coupling factor</fullName>
    </recommendedName>
</protein>
<name>X1F3C3_9ZZZZ</name>
<evidence type="ECO:0000313" key="1">
    <source>
        <dbReference type="EMBL" id="GAH39432.1"/>
    </source>
</evidence>
<proteinExistence type="predicted"/>
<organism evidence="1">
    <name type="scientific">marine sediment metagenome</name>
    <dbReference type="NCBI Taxonomy" id="412755"/>
    <lineage>
        <taxon>unclassified sequences</taxon>
        <taxon>metagenomes</taxon>
        <taxon>ecological metagenomes</taxon>
    </lineage>
</organism>